<dbReference type="GO" id="GO:0005506">
    <property type="term" value="F:iron ion binding"/>
    <property type="evidence" value="ECO:0007669"/>
    <property type="project" value="InterPro"/>
</dbReference>
<dbReference type="SUPFAM" id="SSF48264">
    <property type="entry name" value="Cytochrome P450"/>
    <property type="match status" value="1"/>
</dbReference>
<accession>A0A4Q9PSX6</accession>
<reference evidence="2 3" key="1">
    <citation type="submission" date="2019-01" db="EMBL/GenBank/DDBJ databases">
        <title>Draft genome sequences of three monokaryotic isolates of the white-rot basidiomycete fungus Dichomitus squalens.</title>
        <authorList>
            <consortium name="DOE Joint Genome Institute"/>
            <person name="Lopez S.C."/>
            <person name="Andreopoulos B."/>
            <person name="Pangilinan J."/>
            <person name="Lipzen A."/>
            <person name="Riley R."/>
            <person name="Ahrendt S."/>
            <person name="Ng V."/>
            <person name="Barry K."/>
            <person name="Daum C."/>
            <person name="Grigoriev I.V."/>
            <person name="Hilden K.S."/>
            <person name="Makela M.R."/>
            <person name="de Vries R.P."/>
        </authorList>
    </citation>
    <scope>NUCLEOTIDE SEQUENCE [LARGE SCALE GENOMIC DNA]</scope>
    <source>
        <strain evidence="2 3">CBS 464.89</strain>
    </source>
</reference>
<dbReference type="Proteomes" id="UP000292082">
    <property type="component" value="Unassembled WGS sequence"/>
</dbReference>
<evidence type="ECO:0000313" key="2">
    <source>
        <dbReference type="EMBL" id="TBU57539.1"/>
    </source>
</evidence>
<feature type="compositionally biased region" description="Low complexity" evidence="1">
    <location>
        <begin position="67"/>
        <end position="91"/>
    </location>
</feature>
<evidence type="ECO:0000256" key="1">
    <source>
        <dbReference type="SAM" id="MobiDB-lite"/>
    </source>
</evidence>
<feature type="region of interest" description="Disordered" evidence="1">
    <location>
        <begin position="1"/>
        <end position="104"/>
    </location>
</feature>
<sequence length="196" mass="20488">MARAPPNPQYVAVYDLPERPEPARSNPPPALLTPSQPRLATASASSAATGHNAAVGSAHVDKRRRTSGPAATPSGISASATPPATSPGGTPRNRGGTLSRGASYSPLPERVAEAKVPGIYSNLMTFLGGGRACIGFKFSQLEMKVILCLLLSKFTLTPSDKEIHWNLSSVRFPTVDGNSKPSMPMNVALYKGSVHA</sequence>
<dbReference type="InterPro" id="IPR001128">
    <property type="entry name" value="Cyt_P450"/>
</dbReference>
<dbReference type="GO" id="GO:0020037">
    <property type="term" value="F:heme binding"/>
    <property type="evidence" value="ECO:0007669"/>
    <property type="project" value="InterPro"/>
</dbReference>
<proteinExistence type="predicted"/>
<dbReference type="GO" id="GO:0004497">
    <property type="term" value="F:monooxygenase activity"/>
    <property type="evidence" value="ECO:0007669"/>
    <property type="project" value="InterPro"/>
</dbReference>
<organism evidence="2 3">
    <name type="scientific">Dichomitus squalens</name>
    <dbReference type="NCBI Taxonomy" id="114155"/>
    <lineage>
        <taxon>Eukaryota</taxon>
        <taxon>Fungi</taxon>
        <taxon>Dikarya</taxon>
        <taxon>Basidiomycota</taxon>
        <taxon>Agaricomycotina</taxon>
        <taxon>Agaricomycetes</taxon>
        <taxon>Polyporales</taxon>
        <taxon>Polyporaceae</taxon>
        <taxon>Dichomitus</taxon>
    </lineage>
</organism>
<evidence type="ECO:0000313" key="3">
    <source>
        <dbReference type="Proteomes" id="UP000292082"/>
    </source>
</evidence>
<dbReference type="AlphaFoldDB" id="A0A4Q9PSX6"/>
<dbReference type="Gene3D" id="1.10.630.10">
    <property type="entry name" value="Cytochrome P450"/>
    <property type="match status" value="1"/>
</dbReference>
<dbReference type="InterPro" id="IPR036396">
    <property type="entry name" value="Cyt_P450_sf"/>
</dbReference>
<feature type="compositionally biased region" description="Low complexity" evidence="1">
    <location>
        <begin position="40"/>
        <end position="49"/>
    </location>
</feature>
<dbReference type="GO" id="GO:0016705">
    <property type="term" value="F:oxidoreductase activity, acting on paired donors, with incorporation or reduction of molecular oxygen"/>
    <property type="evidence" value="ECO:0007669"/>
    <property type="project" value="InterPro"/>
</dbReference>
<protein>
    <submittedName>
        <fullName evidence="2">Uncharacterized protein</fullName>
    </submittedName>
</protein>
<dbReference type="EMBL" id="ML145136">
    <property type="protein sequence ID" value="TBU57539.1"/>
    <property type="molecule type" value="Genomic_DNA"/>
</dbReference>
<dbReference type="Pfam" id="PF00067">
    <property type="entry name" value="p450"/>
    <property type="match status" value="1"/>
</dbReference>
<keyword evidence="3" id="KW-1185">Reference proteome</keyword>
<gene>
    <name evidence="2" type="ORF">BD310DRAFT_821416</name>
</gene>
<name>A0A4Q9PSX6_9APHY</name>